<evidence type="ECO:0000256" key="2">
    <source>
        <dbReference type="ARBA" id="ARBA00007809"/>
    </source>
</evidence>
<dbReference type="Pfam" id="PF03083">
    <property type="entry name" value="MtN3_slv"/>
    <property type="match status" value="3"/>
</dbReference>
<comment type="subcellular location">
    <subcellularLocation>
        <location evidence="1">Endomembrane system</location>
        <topology evidence="1">Multi-pass membrane protein</topology>
    </subcellularLocation>
</comment>
<evidence type="ECO:0000256" key="5">
    <source>
        <dbReference type="ARBA" id="ARBA00022692"/>
    </source>
</evidence>
<evidence type="ECO:0000256" key="3">
    <source>
        <dbReference type="ARBA" id="ARBA00022448"/>
    </source>
</evidence>
<evidence type="ECO:0000256" key="4">
    <source>
        <dbReference type="ARBA" id="ARBA00022597"/>
    </source>
</evidence>
<dbReference type="GO" id="GO:0016020">
    <property type="term" value="C:membrane"/>
    <property type="evidence" value="ECO:0007669"/>
    <property type="project" value="InterPro"/>
</dbReference>
<feature type="transmembrane region" description="Helical" evidence="10">
    <location>
        <begin position="329"/>
        <end position="351"/>
    </location>
</feature>
<feature type="transmembrane region" description="Helical" evidence="10">
    <location>
        <begin position="239"/>
        <end position="258"/>
    </location>
</feature>
<proteinExistence type="inferred from homology"/>
<dbReference type="Gene3D" id="1.20.1280.290">
    <property type="match status" value="3"/>
</dbReference>
<evidence type="ECO:0000256" key="9">
    <source>
        <dbReference type="SAM" id="MobiDB-lite"/>
    </source>
</evidence>
<feature type="transmembrane region" description="Helical" evidence="10">
    <location>
        <begin position="270"/>
        <end position="289"/>
    </location>
</feature>
<sequence length="378" mass="42329">MNCLLWIFYGIPVVHPDSTLVVTINSIGLAMELAYTTIYFIYADKRGRLKVVMWIFIELVFLGIVVACTLLIFHTHTQRSAVVGILCVIFGVLMYTSPLTIMQTFSMDLFGWTYALIRFDVYITIGNGLGAGIWGGAANLVCMGIFVICTTLINIVNDKGVDRVPTFRRIWKRKSVEEFKPDPYIATVQNCLFWILYGIPVVHPDSTLVITINGVGLALELIYLTIFLMYGDNKKRKKIILWLLGELVFTGAMAAITMKAFHTHENRSMFVGILCIIFGVLMYFSPLTIMRKVIKTKSVEYMPLNLSLANFLNGCIWTAYALIKFDLYILISNGLGAISGALQLILYAWYYRSTPKDNDGKPSQVQLSGPNAPTAVSA</sequence>
<dbReference type="PANTHER" id="PTHR10791">
    <property type="entry name" value="RAG1-ACTIVATING PROTEIN 1"/>
    <property type="match status" value="1"/>
</dbReference>
<keyword evidence="3" id="KW-0813">Transport</keyword>
<feature type="transmembrane region" description="Helical" evidence="10">
    <location>
        <begin position="208"/>
        <end position="230"/>
    </location>
</feature>
<comment type="caution">
    <text evidence="11">The sequence shown here is derived from an EMBL/GenBank/DDBJ whole genome shotgun (WGS) entry which is preliminary data.</text>
</comment>
<accession>A0AAP0NGC0</accession>
<keyword evidence="6" id="KW-0677">Repeat</keyword>
<feature type="transmembrane region" description="Helical" evidence="10">
    <location>
        <begin position="51"/>
        <end position="73"/>
    </location>
</feature>
<feature type="region of interest" description="Disordered" evidence="9">
    <location>
        <begin position="359"/>
        <end position="378"/>
    </location>
</feature>
<reference evidence="11 12" key="1">
    <citation type="journal article" date="2024" name="Plant J.">
        <title>Genome sequences and population genomics reveal climatic adaptation and genomic divergence between two closely related sweetgum species.</title>
        <authorList>
            <person name="Xu W.Q."/>
            <person name="Ren C.Q."/>
            <person name="Zhang X.Y."/>
            <person name="Comes H.P."/>
            <person name="Liu X.H."/>
            <person name="Li Y.G."/>
            <person name="Kettle C.J."/>
            <person name="Jalonen R."/>
            <person name="Gaisberger H."/>
            <person name="Ma Y.Z."/>
            <person name="Qiu Y.X."/>
        </authorList>
    </citation>
    <scope>NUCLEOTIDE SEQUENCE [LARGE SCALE GENOMIC DNA]</scope>
    <source>
        <strain evidence="11">Hangzhou</strain>
    </source>
</reference>
<name>A0AAP0NGC0_LIQFO</name>
<keyword evidence="5 10" id="KW-0812">Transmembrane</keyword>
<feature type="transmembrane region" description="Helical" evidence="10">
    <location>
        <begin position="79"/>
        <end position="97"/>
    </location>
</feature>
<keyword evidence="4" id="KW-0762">Sugar transport</keyword>
<dbReference type="FunFam" id="1.20.1280.290:FF:000002">
    <property type="entry name" value="Bidirectional sugar transporter SWEET"/>
    <property type="match status" value="1"/>
</dbReference>
<evidence type="ECO:0000313" key="12">
    <source>
        <dbReference type="Proteomes" id="UP001415857"/>
    </source>
</evidence>
<dbReference type="GO" id="GO:0051260">
    <property type="term" value="P:protein homooligomerization"/>
    <property type="evidence" value="ECO:0007669"/>
    <property type="project" value="UniProtKB-ARBA"/>
</dbReference>
<evidence type="ECO:0008006" key="13">
    <source>
        <dbReference type="Google" id="ProtNLM"/>
    </source>
</evidence>
<feature type="transmembrane region" description="Helical" evidence="10">
    <location>
        <begin position="183"/>
        <end position="202"/>
    </location>
</feature>
<dbReference type="PANTHER" id="PTHR10791:SF236">
    <property type="entry name" value="BIDIRECTIONAL SUGAR TRANSPORTER SWEET8"/>
    <property type="match status" value="1"/>
</dbReference>
<comment type="similarity">
    <text evidence="2">Belongs to the SWEET sugar transporter family.</text>
</comment>
<feature type="transmembrane region" description="Helical" evidence="10">
    <location>
        <begin position="20"/>
        <end position="42"/>
    </location>
</feature>
<dbReference type="InterPro" id="IPR004316">
    <property type="entry name" value="SWEET_rpt"/>
</dbReference>
<feature type="transmembrane region" description="Helical" evidence="10">
    <location>
        <begin position="131"/>
        <end position="153"/>
    </location>
</feature>
<dbReference type="GO" id="GO:0012505">
    <property type="term" value="C:endomembrane system"/>
    <property type="evidence" value="ECO:0007669"/>
    <property type="project" value="UniProtKB-SubCell"/>
</dbReference>
<evidence type="ECO:0000256" key="7">
    <source>
        <dbReference type="ARBA" id="ARBA00022989"/>
    </source>
</evidence>
<feature type="compositionally biased region" description="Polar residues" evidence="9">
    <location>
        <begin position="361"/>
        <end position="378"/>
    </location>
</feature>
<evidence type="ECO:0000256" key="1">
    <source>
        <dbReference type="ARBA" id="ARBA00004127"/>
    </source>
</evidence>
<keyword evidence="7 10" id="KW-1133">Transmembrane helix</keyword>
<dbReference type="EMBL" id="JBBPBK010000013">
    <property type="protein sequence ID" value="KAK9272418.1"/>
    <property type="molecule type" value="Genomic_DNA"/>
</dbReference>
<keyword evidence="8 10" id="KW-0472">Membrane</keyword>
<dbReference type="Proteomes" id="UP001415857">
    <property type="component" value="Unassembled WGS sequence"/>
</dbReference>
<evidence type="ECO:0000313" key="11">
    <source>
        <dbReference type="EMBL" id="KAK9272418.1"/>
    </source>
</evidence>
<gene>
    <name evidence="11" type="ORF">L1049_002790</name>
</gene>
<keyword evidence="12" id="KW-1185">Reference proteome</keyword>
<dbReference type="FunFam" id="1.20.1280.290:FF:000001">
    <property type="entry name" value="Bidirectional sugar transporter SWEET"/>
    <property type="match status" value="1"/>
</dbReference>
<feature type="transmembrane region" description="Helical" evidence="10">
    <location>
        <begin position="301"/>
        <end position="323"/>
    </location>
</feature>
<dbReference type="GO" id="GO:0051119">
    <property type="term" value="F:sugar transmembrane transporter activity"/>
    <property type="evidence" value="ECO:0007669"/>
    <property type="project" value="InterPro"/>
</dbReference>
<evidence type="ECO:0000256" key="8">
    <source>
        <dbReference type="ARBA" id="ARBA00023136"/>
    </source>
</evidence>
<dbReference type="InterPro" id="IPR047664">
    <property type="entry name" value="SWEET"/>
</dbReference>
<dbReference type="AlphaFoldDB" id="A0AAP0NGC0"/>
<evidence type="ECO:0000256" key="6">
    <source>
        <dbReference type="ARBA" id="ARBA00022737"/>
    </source>
</evidence>
<evidence type="ECO:0000256" key="10">
    <source>
        <dbReference type="SAM" id="Phobius"/>
    </source>
</evidence>
<organism evidence="11 12">
    <name type="scientific">Liquidambar formosana</name>
    <name type="common">Formosan gum</name>
    <dbReference type="NCBI Taxonomy" id="63359"/>
    <lineage>
        <taxon>Eukaryota</taxon>
        <taxon>Viridiplantae</taxon>
        <taxon>Streptophyta</taxon>
        <taxon>Embryophyta</taxon>
        <taxon>Tracheophyta</taxon>
        <taxon>Spermatophyta</taxon>
        <taxon>Magnoliopsida</taxon>
        <taxon>eudicotyledons</taxon>
        <taxon>Gunneridae</taxon>
        <taxon>Pentapetalae</taxon>
        <taxon>Saxifragales</taxon>
        <taxon>Altingiaceae</taxon>
        <taxon>Liquidambar</taxon>
    </lineage>
</organism>
<protein>
    <recommendedName>
        <fullName evidence="13">Bidirectional sugar transporter SWEET</fullName>
    </recommendedName>
</protein>